<dbReference type="InterPro" id="IPR029058">
    <property type="entry name" value="AB_hydrolase_fold"/>
</dbReference>
<proteinExistence type="predicted"/>
<keyword evidence="2" id="KW-0378">Hydrolase</keyword>
<dbReference type="Gene3D" id="3.40.50.1820">
    <property type="entry name" value="alpha/beta hydrolase"/>
    <property type="match status" value="1"/>
</dbReference>
<dbReference type="Pfam" id="PF12697">
    <property type="entry name" value="Abhydrolase_6"/>
    <property type="match status" value="1"/>
</dbReference>
<keyword evidence="3" id="KW-1185">Reference proteome</keyword>
<protein>
    <submittedName>
        <fullName evidence="2">Alpha/beta fold hydrolase</fullName>
    </submittedName>
</protein>
<evidence type="ECO:0000259" key="1">
    <source>
        <dbReference type="Pfam" id="PF12697"/>
    </source>
</evidence>
<dbReference type="InterPro" id="IPR000073">
    <property type="entry name" value="AB_hydrolase_1"/>
</dbReference>
<dbReference type="RefSeq" id="WP_270112833.1">
    <property type="nucleotide sequence ID" value="NZ_JAPZVP010000028.1"/>
</dbReference>
<dbReference type="Proteomes" id="UP001146067">
    <property type="component" value="Unassembled WGS sequence"/>
</dbReference>
<dbReference type="SUPFAM" id="SSF53474">
    <property type="entry name" value="alpha/beta-Hydrolases"/>
    <property type="match status" value="1"/>
</dbReference>
<reference evidence="2" key="1">
    <citation type="submission" date="2022-12" db="EMBL/GenBank/DDBJ databases">
        <title>Gycomyces niveus sp.nov.,a novel actinomycete isolated from soil in Shouguan.</title>
        <authorList>
            <person name="Yang X."/>
        </authorList>
    </citation>
    <scope>NUCLEOTIDE SEQUENCE</scope>
    <source>
        <strain evidence="2">NEAU-A15</strain>
    </source>
</reference>
<sequence length="280" mass="29098">MTSQHTHNATTTDGATIAGSVRGDGPPLVFVHGIIGDGGLDWRALLPHLADRFTCHLPSLRGRGGSSGDPDLGFGRLVEDLLAYVESLPQAAGLVGWSLGAGMALTAAGTRPEAVDAVAAIEPGMPGLMNEQEQADLGAAIGRMAELADGGRHGEAVRALAGFVFEDDDIATAENTGYFAAAARYVPAMLDFFGQQMQQDGPVPEDPALLGAITAPVLVLHGSDPTPYVAAGVRQVVDYVADTQVQEISGAGHAIPLTHPEALADAIAEFFMNRVLRQEQ</sequence>
<evidence type="ECO:0000313" key="2">
    <source>
        <dbReference type="EMBL" id="MDA1362748.1"/>
    </source>
</evidence>
<dbReference type="InterPro" id="IPR050266">
    <property type="entry name" value="AB_hydrolase_sf"/>
</dbReference>
<organism evidence="2 3">
    <name type="scientific">Glycomyces luteolus</name>
    <dbReference type="NCBI Taxonomy" id="2670330"/>
    <lineage>
        <taxon>Bacteria</taxon>
        <taxon>Bacillati</taxon>
        <taxon>Actinomycetota</taxon>
        <taxon>Actinomycetes</taxon>
        <taxon>Glycomycetales</taxon>
        <taxon>Glycomycetaceae</taxon>
        <taxon>Glycomyces</taxon>
    </lineage>
</organism>
<dbReference type="AlphaFoldDB" id="A0A9X3PCJ9"/>
<feature type="domain" description="AB hydrolase-1" evidence="1">
    <location>
        <begin position="28"/>
        <end position="266"/>
    </location>
</feature>
<dbReference type="EMBL" id="JAPZVP010000028">
    <property type="protein sequence ID" value="MDA1362748.1"/>
    <property type="molecule type" value="Genomic_DNA"/>
</dbReference>
<name>A0A9X3PCJ9_9ACTN</name>
<accession>A0A9X3PCJ9</accession>
<dbReference type="PANTHER" id="PTHR43798">
    <property type="entry name" value="MONOACYLGLYCEROL LIPASE"/>
    <property type="match status" value="1"/>
</dbReference>
<evidence type="ECO:0000313" key="3">
    <source>
        <dbReference type="Proteomes" id="UP001146067"/>
    </source>
</evidence>
<comment type="caution">
    <text evidence="2">The sequence shown here is derived from an EMBL/GenBank/DDBJ whole genome shotgun (WGS) entry which is preliminary data.</text>
</comment>
<dbReference type="GO" id="GO:0016787">
    <property type="term" value="F:hydrolase activity"/>
    <property type="evidence" value="ECO:0007669"/>
    <property type="project" value="UniProtKB-KW"/>
</dbReference>
<gene>
    <name evidence="2" type="ORF">O1R50_24230</name>
</gene>